<dbReference type="Gene3D" id="3.40.50.150">
    <property type="entry name" value="Vaccinia Virus protein VP39"/>
    <property type="match status" value="1"/>
</dbReference>
<gene>
    <name evidence="7" type="ORF">GbCGDNIH9_1318</name>
</gene>
<dbReference type="EC" id="2.1.1.35" evidence="7"/>
<evidence type="ECO:0000256" key="6">
    <source>
        <dbReference type="PROSITE-ProRule" id="PRU01024"/>
    </source>
</evidence>
<dbReference type="AlphaFoldDB" id="A0AAC9P8K2"/>
<keyword evidence="4 6" id="KW-0949">S-adenosyl-L-methionine</keyword>
<dbReference type="InterPro" id="IPR010280">
    <property type="entry name" value="U5_MeTrfase_fam"/>
</dbReference>
<dbReference type="InterPro" id="IPR012340">
    <property type="entry name" value="NA-bd_OB-fold"/>
</dbReference>
<dbReference type="Gene3D" id="2.40.50.140">
    <property type="entry name" value="Nucleic acid-binding proteins"/>
    <property type="match status" value="1"/>
</dbReference>
<evidence type="ECO:0000256" key="5">
    <source>
        <dbReference type="ARBA" id="ARBA00023014"/>
    </source>
</evidence>
<reference evidence="8" key="1">
    <citation type="submission" date="2016-11" db="EMBL/GenBank/DDBJ databases">
        <title>Comparative genomic and phenotypic analysis of Granulibacter bethesdensis clinical isolates from patients with chronic granulomatous disease.</title>
        <authorList>
            <person name="Zarember K.A."/>
            <person name="Porcella S.F."/>
            <person name="Chu J."/>
            <person name="Ding L."/>
            <person name="Dahlstrom E."/>
            <person name="Barbian K."/>
            <person name="Martens C."/>
            <person name="Sykora L."/>
            <person name="Kramer S."/>
            <person name="Pettinato A.M."/>
            <person name="Hong H."/>
            <person name="Wald G."/>
            <person name="Berg L.J."/>
            <person name="Rogge L.S."/>
            <person name="Greenberg D.E."/>
            <person name="Falcone E.L."/>
            <person name="Neves J.F."/>
            <person name="Simoes M.J."/>
            <person name="Casal M."/>
            <person name="Rodriguez-Lopez F.C."/>
            <person name="Zelazny A."/>
            <person name="Gallin J.I."/>
            <person name="Holland S.M."/>
        </authorList>
    </citation>
    <scope>NUCLEOTIDE SEQUENCE [LARGE SCALE GENOMIC DNA]</scope>
    <source>
        <strain evidence="8">NIH9.1</strain>
    </source>
</reference>
<dbReference type="EMBL" id="CP018191">
    <property type="protein sequence ID" value="APH54618.1"/>
    <property type="molecule type" value="Genomic_DNA"/>
</dbReference>
<evidence type="ECO:0000313" key="8">
    <source>
        <dbReference type="Proteomes" id="UP000182373"/>
    </source>
</evidence>
<dbReference type="RefSeq" id="WP_072572610.1">
    <property type="nucleotide sequence ID" value="NZ_CP018191.1"/>
</dbReference>
<dbReference type="GO" id="GO:0030697">
    <property type="term" value="F:tRNA (uracil(54)-C5)-methyltransferase activity, S-adenosyl methionine-dependent"/>
    <property type="evidence" value="ECO:0007669"/>
    <property type="project" value="UniProtKB-EC"/>
</dbReference>
<dbReference type="GO" id="GO:0070041">
    <property type="term" value="F:rRNA (uridine-C5-)-methyltransferase activity"/>
    <property type="evidence" value="ECO:0007669"/>
    <property type="project" value="TreeGrafter"/>
</dbReference>
<dbReference type="Pfam" id="PF05958">
    <property type="entry name" value="tRNA_U5-meth_tr"/>
    <property type="match status" value="1"/>
</dbReference>
<proteinExistence type="inferred from homology"/>
<dbReference type="InterPro" id="IPR029063">
    <property type="entry name" value="SAM-dependent_MTases_sf"/>
</dbReference>
<feature type="binding site" evidence="6">
    <location>
        <position position="287"/>
    </location>
    <ligand>
        <name>S-adenosyl-L-methionine</name>
        <dbReference type="ChEBI" id="CHEBI:59789"/>
    </ligand>
</feature>
<keyword evidence="5" id="KW-0411">Iron-sulfur</keyword>
<dbReference type="GO" id="GO:0070475">
    <property type="term" value="P:rRNA base methylation"/>
    <property type="evidence" value="ECO:0007669"/>
    <property type="project" value="TreeGrafter"/>
</dbReference>
<dbReference type="PANTHER" id="PTHR11061">
    <property type="entry name" value="RNA M5U METHYLTRANSFERASE"/>
    <property type="match status" value="1"/>
</dbReference>
<dbReference type="Gene3D" id="2.40.50.1070">
    <property type="match status" value="1"/>
</dbReference>
<dbReference type="GO" id="GO:0051539">
    <property type="term" value="F:4 iron, 4 sulfur cluster binding"/>
    <property type="evidence" value="ECO:0007669"/>
    <property type="project" value="UniProtKB-KW"/>
</dbReference>
<accession>A0AAC9P8K2</accession>
<comment type="similarity">
    <text evidence="6">Belongs to the class I-like SAM-binding methyltransferase superfamily. RNA M5U methyltransferase family.</text>
</comment>
<keyword evidence="1" id="KW-0408">Iron</keyword>
<feature type="active site" description="Nucleophile" evidence="6">
    <location>
        <position position="371"/>
    </location>
</feature>
<dbReference type="SUPFAM" id="SSF53335">
    <property type="entry name" value="S-adenosyl-L-methionine-dependent methyltransferases"/>
    <property type="match status" value="1"/>
</dbReference>
<keyword evidence="1" id="KW-0004">4Fe-4S</keyword>
<dbReference type="PANTHER" id="PTHR11061:SF49">
    <property type="entry name" value="23S RRNA (URACIL(1939)-C(5))-METHYLTRANSFERASE RLMD"/>
    <property type="match status" value="1"/>
</dbReference>
<evidence type="ECO:0000256" key="2">
    <source>
        <dbReference type="ARBA" id="ARBA00022603"/>
    </source>
</evidence>
<organism evidence="7 8">
    <name type="scientific">Granulibacter bethesdensis</name>
    <dbReference type="NCBI Taxonomy" id="364410"/>
    <lineage>
        <taxon>Bacteria</taxon>
        <taxon>Pseudomonadati</taxon>
        <taxon>Pseudomonadota</taxon>
        <taxon>Alphaproteobacteria</taxon>
        <taxon>Acetobacterales</taxon>
        <taxon>Acetobacteraceae</taxon>
        <taxon>Granulibacter</taxon>
    </lineage>
</organism>
<keyword evidence="1" id="KW-0479">Metal-binding</keyword>
<keyword evidence="3 6" id="KW-0808">Transferase</keyword>
<dbReference type="Proteomes" id="UP000182373">
    <property type="component" value="Chromosome"/>
</dbReference>
<evidence type="ECO:0000313" key="7">
    <source>
        <dbReference type="EMBL" id="APH54618.1"/>
    </source>
</evidence>
<sequence>MTIALRVARLGAEADGVCPAEGDRPTVYVPYALDGELVEVSEAGRRGDALIGQIERILEPSPHRVEPVCQHFGVCGGCAMQHADDGGLGWKAGQVASALKAVDPNVLPAAFSTWQSPPAVRRRIDFALRRNGRTVLVGLHRFRSAEIVDIQHCPVIDPSLMELIAALRIVLPTLALLKREGSAVANMTENGIDLLLRTDRLPSVEDRTLLAAFAHQHGLARISWAEGERGRSEVLCQLRDPVISFSGQNVTAPPGAFLQASRAAEDAIMAAIEAGLPKKRRKIVELFAGIGTFTLRLKPGMAYEGDEAAIAGVKRAGFGQITRRDLFRQPLQAAELRGVDVVILDPPHAGAAAQCATLAQAKVPRIIYVSCNPHALRRDAALLAGAGYRLVSASVIDQFLWSTQIETVAVFSL</sequence>
<evidence type="ECO:0000256" key="4">
    <source>
        <dbReference type="ARBA" id="ARBA00022691"/>
    </source>
</evidence>
<evidence type="ECO:0000256" key="3">
    <source>
        <dbReference type="ARBA" id="ARBA00022679"/>
    </source>
</evidence>
<keyword evidence="2 6" id="KW-0489">Methyltransferase</keyword>
<feature type="binding site" evidence="6">
    <location>
        <position position="259"/>
    </location>
    <ligand>
        <name>S-adenosyl-L-methionine</name>
        <dbReference type="ChEBI" id="CHEBI:59789"/>
    </ligand>
</feature>
<feature type="binding site" evidence="6">
    <location>
        <position position="304"/>
    </location>
    <ligand>
        <name>S-adenosyl-L-methionine</name>
        <dbReference type="ChEBI" id="CHEBI:59789"/>
    </ligand>
</feature>
<feature type="binding site" evidence="6">
    <location>
        <position position="345"/>
    </location>
    <ligand>
        <name>S-adenosyl-L-methionine</name>
        <dbReference type="ChEBI" id="CHEBI:59789"/>
    </ligand>
</feature>
<evidence type="ECO:0000256" key="1">
    <source>
        <dbReference type="ARBA" id="ARBA00022485"/>
    </source>
</evidence>
<protein>
    <submittedName>
        <fullName evidence="7">tRNA (Uracil-5-)-methyltransferase</fullName>
        <ecNumber evidence="7">2.1.1.35</ecNumber>
    </submittedName>
</protein>
<dbReference type="PROSITE" id="PS51687">
    <property type="entry name" value="SAM_MT_RNA_M5U"/>
    <property type="match status" value="1"/>
</dbReference>
<name>A0AAC9P8K2_9PROT</name>